<evidence type="ECO:0000313" key="11">
    <source>
        <dbReference type="Proteomes" id="UP000290475"/>
    </source>
</evidence>
<dbReference type="InterPro" id="IPR036259">
    <property type="entry name" value="MFS_trans_sf"/>
</dbReference>
<gene>
    <name evidence="9" type="ORF">BVJ53_00190</name>
    <name evidence="10" type="ORF">OFW50_13040</name>
</gene>
<evidence type="ECO:0000256" key="5">
    <source>
        <dbReference type="ARBA" id="ARBA00022989"/>
    </source>
</evidence>
<keyword evidence="6 7" id="KW-0472">Membrane</keyword>
<keyword evidence="12" id="KW-1185">Reference proteome</keyword>
<feature type="transmembrane region" description="Helical" evidence="7">
    <location>
        <begin position="337"/>
        <end position="360"/>
    </location>
</feature>
<organism evidence="9 11">
    <name type="scientific">Lacticaseibacillus chiayiensis</name>
    <dbReference type="NCBI Taxonomy" id="2100821"/>
    <lineage>
        <taxon>Bacteria</taxon>
        <taxon>Bacillati</taxon>
        <taxon>Bacillota</taxon>
        <taxon>Bacilli</taxon>
        <taxon>Lactobacillales</taxon>
        <taxon>Lactobacillaceae</taxon>
        <taxon>Lacticaseibacillus</taxon>
    </lineage>
</organism>
<dbReference type="Gene3D" id="1.20.1250.20">
    <property type="entry name" value="MFS general substrate transporter like domains"/>
    <property type="match status" value="1"/>
</dbReference>
<dbReference type="InterPro" id="IPR020846">
    <property type="entry name" value="MFS_dom"/>
</dbReference>
<evidence type="ECO:0000313" key="12">
    <source>
        <dbReference type="Proteomes" id="UP001164790"/>
    </source>
</evidence>
<feature type="transmembrane region" description="Helical" evidence="7">
    <location>
        <begin position="56"/>
        <end position="74"/>
    </location>
</feature>
<dbReference type="PANTHER" id="PTHR23514:SF3">
    <property type="entry name" value="BYPASS OF STOP CODON PROTEIN 6"/>
    <property type="match status" value="1"/>
</dbReference>
<feature type="transmembrane region" description="Helical" evidence="7">
    <location>
        <begin position="169"/>
        <end position="188"/>
    </location>
</feature>
<evidence type="ECO:0000259" key="8">
    <source>
        <dbReference type="PROSITE" id="PS50850"/>
    </source>
</evidence>
<feature type="domain" description="Major facilitator superfamily (MFS) profile" evidence="8">
    <location>
        <begin position="12"/>
        <end position="398"/>
    </location>
</feature>
<feature type="transmembrane region" description="Helical" evidence="7">
    <location>
        <begin position="257"/>
        <end position="275"/>
    </location>
</feature>
<reference evidence="10" key="2">
    <citation type="submission" date="2022-10" db="EMBL/GenBank/DDBJ databases">
        <title>Comparative genomic analysis and in-vitro probiotic properties of the potential probiotic L. chiayiensis AACE 3.</title>
        <authorList>
            <person name="Kang X."/>
        </authorList>
    </citation>
    <scope>NUCLEOTIDE SEQUENCE</scope>
    <source>
        <strain evidence="10">AACE 3</strain>
    </source>
</reference>
<dbReference type="GO" id="GO:0022857">
    <property type="term" value="F:transmembrane transporter activity"/>
    <property type="evidence" value="ECO:0007669"/>
    <property type="project" value="InterPro"/>
</dbReference>
<evidence type="ECO:0000256" key="1">
    <source>
        <dbReference type="ARBA" id="ARBA00004651"/>
    </source>
</evidence>
<feature type="transmembrane region" description="Helical" evidence="7">
    <location>
        <begin position="141"/>
        <end position="163"/>
    </location>
</feature>
<feature type="transmembrane region" description="Helical" evidence="7">
    <location>
        <begin position="306"/>
        <end position="325"/>
    </location>
</feature>
<dbReference type="Proteomes" id="UP000290475">
    <property type="component" value="Unassembled WGS sequence"/>
</dbReference>
<feature type="transmembrane region" description="Helical" evidence="7">
    <location>
        <begin position="81"/>
        <end position="101"/>
    </location>
</feature>
<dbReference type="EMBL" id="CP107523">
    <property type="protein sequence ID" value="UYN56372.1"/>
    <property type="molecule type" value="Genomic_DNA"/>
</dbReference>
<dbReference type="AlphaFoldDB" id="A0A4Q1UEU2"/>
<evidence type="ECO:0000256" key="3">
    <source>
        <dbReference type="ARBA" id="ARBA00022448"/>
    </source>
</evidence>
<feature type="transmembrane region" description="Helical" evidence="7">
    <location>
        <begin position="107"/>
        <end position="129"/>
    </location>
</feature>
<evidence type="ECO:0000256" key="4">
    <source>
        <dbReference type="ARBA" id="ARBA00022692"/>
    </source>
</evidence>
<dbReference type="Proteomes" id="UP001164790">
    <property type="component" value="Chromosome"/>
</dbReference>
<comment type="similarity">
    <text evidence="2">Belongs to the major facilitator superfamily.</text>
</comment>
<keyword evidence="4 7" id="KW-0812">Transmembrane</keyword>
<dbReference type="PROSITE" id="PS50850">
    <property type="entry name" value="MFS"/>
    <property type="match status" value="1"/>
</dbReference>
<reference evidence="9 11" key="1">
    <citation type="submission" date="2017-01" db="EMBL/GenBank/DDBJ databases">
        <title>Lactobacillus chiayiensis sp. nov., a lactic acid bacterium isolated from compost.</title>
        <authorList>
            <person name="Huang C.-H."/>
        </authorList>
    </citation>
    <scope>NUCLEOTIDE SEQUENCE [LARGE SCALE GENOMIC DNA]</scope>
    <source>
        <strain evidence="11">chh01</strain>
        <strain evidence="9">Chh01</strain>
    </source>
</reference>
<dbReference type="InterPro" id="IPR011701">
    <property type="entry name" value="MFS"/>
</dbReference>
<comment type="subcellular location">
    <subcellularLocation>
        <location evidence="1">Cell membrane</location>
        <topology evidence="1">Multi-pass membrane protein</topology>
    </subcellularLocation>
</comment>
<dbReference type="EMBL" id="MSSM01000001">
    <property type="protein sequence ID" value="RXT30672.1"/>
    <property type="molecule type" value="Genomic_DNA"/>
</dbReference>
<accession>A0A4Q1UEU2</accession>
<dbReference type="SUPFAM" id="SSF103473">
    <property type="entry name" value="MFS general substrate transporter"/>
    <property type="match status" value="1"/>
</dbReference>
<dbReference type="RefSeq" id="WP_129300612.1">
    <property type="nucleotide sequence ID" value="NZ_CP107523.1"/>
</dbReference>
<protein>
    <submittedName>
        <fullName evidence="9">MFS transporter</fullName>
    </submittedName>
</protein>
<name>A0A4Q1UEU2_9LACO</name>
<evidence type="ECO:0000313" key="9">
    <source>
        <dbReference type="EMBL" id="RXT30672.1"/>
    </source>
</evidence>
<keyword evidence="3" id="KW-0813">Transport</keyword>
<evidence type="ECO:0000256" key="7">
    <source>
        <dbReference type="SAM" id="Phobius"/>
    </source>
</evidence>
<dbReference type="GO" id="GO:0005886">
    <property type="term" value="C:plasma membrane"/>
    <property type="evidence" value="ECO:0007669"/>
    <property type="project" value="UniProtKB-SubCell"/>
</dbReference>
<sequence>MLTSTNVPEDKRSPFLALGILSISFLISVSNAVSGTIPLMEKYFSDVSRANVELLVVVPTAGVLLGTVISGLVSNLLGKKYTVIAGLTISLIFGIIPAFFFSYPAILISRAMFGVGMGVFTPLSVSYITDLFPEDTRNRLLGWRNSIGSIGDAIMLFIAGFLINISWHTTYLVFLFLLVPIILVMLLVPKQYDNIVVEEGGEVVEEVAKAKPTTNGGVIQLAIIFLFVCLFYSAIGLKLASYMVNNHVGTAADATRIFGFLVLCSIVSGVAFEKIAKWFGKYTVAIAEIIVATTMIVMAFTESIPLLLVLVLVSGFCNGIVHPALTARMVHYSPKDSMNFTTSIIIIGINIGGLVAPYFFQFFGGMVGNAGPGNMILWSGLFFVLLAAYDLIVVKKDQLTI</sequence>
<dbReference type="PANTHER" id="PTHR23514">
    <property type="entry name" value="BYPASS OF STOP CODON PROTEIN 6"/>
    <property type="match status" value="1"/>
</dbReference>
<feature type="transmembrane region" description="Helical" evidence="7">
    <location>
        <begin position="375"/>
        <end position="394"/>
    </location>
</feature>
<dbReference type="Pfam" id="PF07690">
    <property type="entry name" value="MFS_1"/>
    <property type="match status" value="1"/>
</dbReference>
<keyword evidence="5 7" id="KW-1133">Transmembrane helix</keyword>
<feature type="transmembrane region" description="Helical" evidence="7">
    <location>
        <begin position="282"/>
        <end position="300"/>
    </location>
</feature>
<evidence type="ECO:0000313" key="10">
    <source>
        <dbReference type="EMBL" id="UYN56372.1"/>
    </source>
</evidence>
<dbReference type="InterPro" id="IPR051788">
    <property type="entry name" value="MFS_Transporter"/>
</dbReference>
<proteinExistence type="inferred from homology"/>
<feature type="transmembrane region" description="Helical" evidence="7">
    <location>
        <begin position="218"/>
        <end position="237"/>
    </location>
</feature>
<evidence type="ECO:0000256" key="2">
    <source>
        <dbReference type="ARBA" id="ARBA00008335"/>
    </source>
</evidence>
<evidence type="ECO:0000256" key="6">
    <source>
        <dbReference type="ARBA" id="ARBA00023136"/>
    </source>
</evidence>